<keyword evidence="3" id="KW-0597">Phosphoprotein</keyword>
<evidence type="ECO:0000256" key="2">
    <source>
        <dbReference type="ARBA" id="ARBA00010231"/>
    </source>
</evidence>
<reference evidence="13 14" key="1">
    <citation type="submission" date="2024-09" db="EMBL/GenBank/DDBJ databases">
        <authorList>
            <person name="Sun Q."/>
            <person name="Mori K."/>
        </authorList>
    </citation>
    <scope>NUCLEOTIDE SEQUENCE [LARGE SCALE GENOMIC DNA]</scope>
    <source>
        <strain evidence="13 14">CCM 7706</strain>
    </source>
</reference>
<dbReference type="PANTHER" id="PTHR43771">
    <property type="entry name" value="PHOSPHOMANNOMUTASE"/>
    <property type="match status" value="1"/>
</dbReference>
<evidence type="ECO:0000313" key="14">
    <source>
        <dbReference type="Proteomes" id="UP001589798"/>
    </source>
</evidence>
<dbReference type="RefSeq" id="WP_379486245.1">
    <property type="nucleotide sequence ID" value="NZ_JBHLWK010000007.1"/>
</dbReference>
<dbReference type="InterPro" id="IPR005843">
    <property type="entry name" value="A-D-PHexomutase_C"/>
</dbReference>
<dbReference type="Gene3D" id="3.30.310.50">
    <property type="entry name" value="Alpha-D-phosphohexomutase, C-terminal domain"/>
    <property type="match status" value="1"/>
</dbReference>
<dbReference type="InterPro" id="IPR005841">
    <property type="entry name" value="Alpha-D-phosphohexomutase_SF"/>
</dbReference>
<feature type="compositionally biased region" description="Basic and acidic residues" evidence="8">
    <location>
        <begin position="187"/>
        <end position="208"/>
    </location>
</feature>
<comment type="similarity">
    <text evidence="2 7">Belongs to the phosphohexose mutase family.</text>
</comment>
<evidence type="ECO:0000259" key="9">
    <source>
        <dbReference type="Pfam" id="PF00408"/>
    </source>
</evidence>
<dbReference type="EMBL" id="JBHLWK010000007">
    <property type="protein sequence ID" value="MFC0203470.1"/>
    <property type="molecule type" value="Genomic_DNA"/>
</dbReference>
<evidence type="ECO:0000256" key="4">
    <source>
        <dbReference type="ARBA" id="ARBA00022723"/>
    </source>
</evidence>
<feature type="domain" description="Alpha-D-phosphohexomutase C-terminal" evidence="9">
    <location>
        <begin position="421"/>
        <end position="496"/>
    </location>
</feature>
<evidence type="ECO:0000256" key="1">
    <source>
        <dbReference type="ARBA" id="ARBA00001946"/>
    </source>
</evidence>
<evidence type="ECO:0000313" key="13">
    <source>
        <dbReference type="EMBL" id="MFC0203470.1"/>
    </source>
</evidence>
<dbReference type="Pfam" id="PF00408">
    <property type="entry name" value="PGM_PMM_IV"/>
    <property type="match status" value="1"/>
</dbReference>
<dbReference type="InterPro" id="IPR005844">
    <property type="entry name" value="A-D-PHexomutase_a/b/a-I"/>
</dbReference>
<protein>
    <submittedName>
        <fullName evidence="13">Phosphomannomutase/phosphoglucomutase</fullName>
    </submittedName>
</protein>
<dbReference type="Pfam" id="PF02880">
    <property type="entry name" value="PGM_PMM_III"/>
    <property type="match status" value="1"/>
</dbReference>
<evidence type="ECO:0000256" key="3">
    <source>
        <dbReference type="ARBA" id="ARBA00022553"/>
    </source>
</evidence>
<accession>A0ABV6CRW1</accession>
<dbReference type="InterPro" id="IPR016066">
    <property type="entry name" value="A-D-PHexomutase_CS"/>
</dbReference>
<comment type="cofactor">
    <cofactor evidence="1">
        <name>Mg(2+)</name>
        <dbReference type="ChEBI" id="CHEBI:18420"/>
    </cofactor>
</comment>
<dbReference type="CDD" id="cd03089">
    <property type="entry name" value="PMM_PGM"/>
    <property type="match status" value="1"/>
</dbReference>
<dbReference type="Pfam" id="PF02879">
    <property type="entry name" value="PGM_PMM_II"/>
    <property type="match status" value="1"/>
</dbReference>
<dbReference type="InterPro" id="IPR005846">
    <property type="entry name" value="A-D-PHexomutase_a/b/a-III"/>
</dbReference>
<dbReference type="PROSITE" id="PS00710">
    <property type="entry name" value="PGM_PMM"/>
    <property type="match status" value="1"/>
</dbReference>
<dbReference type="InterPro" id="IPR036900">
    <property type="entry name" value="A-D-PHexomutase_C_sf"/>
</dbReference>
<feature type="domain" description="Alpha-D-phosphohexomutase alpha/beta/alpha" evidence="11">
    <location>
        <begin position="216"/>
        <end position="301"/>
    </location>
</feature>
<dbReference type="Pfam" id="PF02878">
    <property type="entry name" value="PGM_PMM_I"/>
    <property type="match status" value="1"/>
</dbReference>
<feature type="domain" description="Alpha-D-phosphohexomutase alpha/beta/alpha" evidence="12">
    <location>
        <begin position="305"/>
        <end position="414"/>
    </location>
</feature>
<organism evidence="13 14">
    <name type="scientific">Novosphingobium soli</name>
    <dbReference type="NCBI Taxonomy" id="574956"/>
    <lineage>
        <taxon>Bacteria</taxon>
        <taxon>Pseudomonadati</taxon>
        <taxon>Pseudomonadota</taxon>
        <taxon>Alphaproteobacteria</taxon>
        <taxon>Sphingomonadales</taxon>
        <taxon>Sphingomonadaceae</taxon>
        <taxon>Novosphingobium</taxon>
    </lineage>
</organism>
<feature type="domain" description="Alpha-D-phosphohexomutase alpha/beta/alpha" evidence="10">
    <location>
        <begin position="12"/>
        <end position="141"/>
    </location>
</feature>
<proteinExistence type="inferred from homology"/>
<evidence type="ECO:0000259" key="12">
    <source>
        <dbReference type="Pfam" id="PF02880"/>
    </source>
</evidence>
<keyword evidence="14" id="KW-1185">Reference proteome</keyword>
<keyword evidence="6" id="KW-0413">Isomerase</keyword>
<comment type="caution">
    <text evidence="13">The sequence shown here is derived from an EMBL/GenBank/DDBJ whole genome shotgun (WGS) entry which is preliminary data.</text>
</comment>
<dbReference type="PANTHER" id="PTHR43771:SF2">
    <property type="entry name" value="PHOSPHOMANNOMUTASE_PHOSPHOGLUCOMUTASE"/>
    <property type="match status" value="1"/>
</dbReference>
<evidence type="ECO:0000256" key="6">
    <source>
        <dbReference type="ARBA" id="ARBA00023235"/>
    </source>
</evidence>
<dbReference type="Proteomes" id="UP001589798">
    <property type="component" value="Unassembled WGS sequence"/>
</dbReference>
<dbReference type="PRINTS" id="PR00509">
    <property type="entry name" value="PGMPMM"/>
</dbReference>
<evidence type="ECO:0000259" key="11">
    <source>
        <dbReference type="Pfam" id="PF02879"/>
    </source>
</evidence>
<dbReference type="SUPFAM" id="SSF53738">
    <property type="entry name" value="Phosphoglucomutase, first 3 domains"/>
    <property type="match status" value="3"/>
</dbReference>
<evidence type="ECO:0000256" key="7">
    <source>
        <dbReference type="RuleBase" id="RU004326"/>
    </source>
</evidence>
<sequence>MSHGHAFHPSILREYDIRGVHGETLFEADAQAIGRCFAAEVRRAGGGKVVVGRDGRLSSPALEAALVGGLLAGGIDVVRIGLGPTPMLYFAEASIPEVQGGIQVTGSHNPPDHNGFKMVLAGRPFFGPDIQRLGAAAAKGEEGAGPGGARGREETRDVLPAYVARLVEGQPGGAGDAAGGEGAQGDAAERDAPERDETQRDETQRDESGCAGQGAARHWRIGWDAGNGAAGPALERLASLLPGEHYLLHSEVDGRFPHHHPDPTIPENLADLQALVAAKNLDFGVAFDGDADRIGVVDAQGQIVDADRLLAIFARDVLARHPGATVIADVKASRLVFETVRALGGQALMAPSGHSHIKSRMKATGALLGGETSGHMFFADDWYGFDDGLYAAVRLIAACHRLRRSLTALHQAMPATHTSPELRFAVPEARKFAVVQEVRARLAAEGAAVNALDGVRVDTAQGWWLLRASNTQAALTARAEGDTPAALAHLLAEIDRHLAASGIVRAPG</sequence>
<evidence type="ECO:0000256" key="5">
    <source>
        <dbReference type="ARBA" id="ARBA00022842"/>
    </source>
</evidence>
<keyword evidence="5 7" id="KW-0460">Magnesium</keyword>
<dbReference type="InterPro" id="IPR005845">
    <property type="entry name" value="A-D-PHexomutase_a/b/a-II"/>
</dbReference>
<keyword evidence="4 7" id="KW-0479">Metal-binding</keyword>
<dbReference type="Gene3D" id="3.40.120.10">
    <property type="entry name" value="Alpha-D-Glucose-1,6-Bisphosphate, subunit A, domain 3"/>
    <property type="match status" value="3"/>
</dbReference>
<feature type="region of interest" description="Disordered" evidence="8">
    <location>
        <begin position="169"/>
        <end position="215"/>
    </location>
</feature>
<dbReference type="SUPFAM" id="SSF55957">
    <property type="entry name" value="Phosphoglucomutase, C-terminal domain"/>
    <property type="match status" value="1"/>
</dbReference>
<gene>
    <name evidence="13" type="ORF">ACFFJC_04190</name>
</gene>
<name>A0ABV6CRW1_9SPHN</name>
<dbReference type="InterPro" id="IPR016055">
    <property type="entry name" value="A-D-PHexomutase_a/b/a-I/II/III"/>
</dbReference>
<evidence type="ECO:0000259" key="10">
    <source>
        <dbReference type="Pfam" id="PF02878"/>
    </source>
</evidence>
<feature type="compositionally biased region" description="Gly residues" evidence="8">
    <location>
        <begin position="170"/>
        <end position="183"/>
    </location>
</feature>
<evidence type="ECO:0000256" key="8">
    <source>
        <dbReference type="SAM" id="MobiDB-lite"/>
    </source>
</evidence>